<reference evidence="1" key="1">
    <citation type="journal article" date="2015" name="Nature">
        <title>Complex archaea that bridge the gap between prokaryotes and eukaryotes.</title>
        <authorList>
            <person name="Spang A."/>
            <person name="Saw J.H."/>
            <person name="Jorgensen S.L."/>
            <person name="Zaremba-Niedzwiedzka K."/>
            <person name="Martijn J."/>
            <person name="Lind A.E."/>
            <person name="van Eijk R."/>
            <person name="Schleper C."/>
            <person name="Guy L."/>
            <person name="Ettema T.J."/>
        </authorList>
    </citation>
    <scope>NUCLEOTIDE SEQUENCE</scope>
</reference>
<comment type="caution">
    <text evidence="1">The sequence shown here is derived from an EMBL/GenBank/DDBJ whole genome shotgun (WGS) entry which is preliminary data.</text>
</comment>
<evidence type="ECO:0000313" key="1">
    <source>
        <dbReference type="EMBL" id="KKN46911.1"/>
    </source>
</evidence>
<dbReference type="AlphaFoldDB" id="A0A0F9TD59"/>
<protein>
    <submittedName>
        <fullName evidence="1">Uncharacterized protein</fullName>
    </submittedName>
</protein>
<dbReference type="EMBL" id="LAZR01001305">
    <property type="protein sequence ID" value="KKN46911.1"/>
    <property type="molecule type" value="Genomic_DNA"/>
</dbReference>
<accession>A0A0F9TD59</accession>
<gene>
    <name evidence="1" type="ORF">LCGC14_0668160</name>
</gene>
<sequence length="491" mass="57852">MSKLENVKDWFKNLVLDFREKINILNEDIKKHIDFLSNLTPPLQINDFWFHNSAFNIDLHIILFTKWKEVEDMKINIYGPIEFSKCVEGMEEILRDEKWNRIFPSKGVYWAPETNLKYTDTIGNLFYNVFNNFKREFSYWLFRENNLPSYISSQYLQTLECFTWICPGDITQLDYRKNVHNIIKQSKDKAKSKPANKSQVKPEYIDGYGTYFFPSIWLDGKPTLSLKDRILGSRLCIKKYDSLILNYKGRNLIIEKDGFIGIGEEDKDTALILLNEIMAVSILYNYNFHYIRENEIGPLSINPNTLSFQSTQLQGPNKRTDLSDHRWTDLTDIKVIYRTEIPKEDLIEIVRNAEELLISDDFSNSIILLLGATTHFHNREFSMSCLMSWALIEKKIVAEYHSIIKKQIDKKKQVDKLRNGKFKTIDDKLEILRIIGNLVNEEYEKYMCLKNLRNKIIHKGVRATESEAKKFLDLSIEIVKEVIKFQKKIGK</sequence>
<proteinExistence type="predicted"/>
<name>A0A0F9TD59_9ZZZZ</name>
<organism evidence="1">
    <name type="scientific">marine sediment metagenome</name>
    <dbReference type="NCBI Taxonomy" id="412755"/>
    <lineage>
        <taxon>unclassified sequences</taxon>
        <taxon>metagenomes</taxon>
        <taxon>ecological metagenomes</taxon>
    </lineage>
</organism>